<evidence type="ECO:0000313" key="2">
    <source>
        <dbReference type="Proteomes" id="UP000471120"/>
    </source>
</evidence>
<name>A0A6P2CB84_9NOCA</name>
<proteinExistence type="predicted"/>
<dbReference type="InterPro" id="IPR029069">
    <property type="entry name" value="HotDog_dom_sf"/>
</dbReference>
<sequence length="160" mass="17660">MNAPTPDPETVRSRYTEEFRIRLSDRSPSGHVNNVSFLRYLDEARTAFLAGRPGRGGVLRPVLDVVTTLVARNVVEYRREIFPDEEPVRLDLWVPRIGRTSFSVAAHAYGRSSDEPAAIFDSTVVLATRATGQPWPIDDATRQLLAAYAGPPPALRTTAG</sequence>
<dbReference type="Pfam" id="PF13279">
    <property type="entry name" value="4HBT_2"/>
    <property type="match status" value="1"/>
</dbReference>
<organism evidence="1 2">
    <name type="scientific">Rhodococcus rhodnii</name>
    <dbReference type="NCBI Taxonomy" id="38312"/>
    <lineage>
        <taxon>Bacteria</taxon>
        <taxon>Bacillati</taxon>
        <taxon>Actinomycetota</taxon>
        <taxon>Actinomycetes</taxon>
        <taxon>Mycobacteriales</taxon>
        <taxon>Nocardiaceae</taxon>
        <taxon>Rhodococcus</taxon>
    </lineage>
</organism>
<reference evidence="1 2" key="1">
    <citation type="submission" date="2018-07" db="EMBL/GenBank/DDBJ databases">
        <title>Genome sequence of Rhodococcus rhodnii ATCC 35071 from Rhodnius prolixus.</title>
        <authorList>
            <person name="Patel V."/>
            <person name="Vogel K.J."/>
        </authorList>
    </citation>
    <scope>NUCLEOTIDE SEQUENCE [LARGE SCALE GENOMIC DNA]</scope>
    <source>
        <strain evidence="1 2">ATCC 35071</strain>
    </source>
</reference>
<evidence type="ECO:0000313" key="1">
    <source>
        <dbReference type="EMBL" id="TXG89805.1"/>
    </source>
</evidence>
<protein>
    <submittedName>
        <fullName evidence="1">Acyl-CoA thioesterase</fullName>
    </submittedName>
</protein>
<dbReference type="RefSeq" id="WP_010837785.1">
    <property type="nucleotide sequence ID" value="NZ_QRCM01000001.1"/>
</dbReference>
<dbReference type="Gene3D" id="3.10.129.10">
    <property type="entry name" value="Hotdog Thioesterase"/>
    <property type="match status" value="1"/>
</dbReference>
<comment type="caution">
    <text evidence="1">The sequence shown here is derived from an EMBL/GenBank/DDBJ whole genome shotgun (WGS) entry which is preliminary data.</text>
</comment>
<gene>
    <name evidence="1" type="ORF">DW322_05745</name>
</gene>
<dbReference type="Proteomes" id="UP000471120">
    <property type="component" value="Unassembled WGS sequence"/>
</dbReference>
<dbReference type="EMBL" id="QRCM01000001">
    <property type="protein sequence ID" value="TXG89805.1"/>
    <property type="molecule type" value="Genomic_DNA"/>
</dbReference>
<dbReference type="AlphaFoldDB" id="A0A6P2CB84"/>
<dbReference type="SUPFAM" id="SSF54637">
    <property type="entry name" value="Thioesterase/thiol ester dehydrase-isomerase"/>
    <property type="match status" value="1"/>
</dbReference>
<accession>A0A6P2CB84</accession>
<dbReference type="CDD" id="cd00586">
    <property type="entry name" value="4HBT"/>
    <property type="match status" value="1"/>
</dbReference>